<name>A0A246FAU6_PSENT</name>
<sequence>MNAYYQLVLQRPLAGFAHPLQLPELYREQRRLDPLLLARGHMPIRSFVCPLACDEVKGEWLDCWFDAQTGWRLVHGIVSLIHASTQDFPRCDPLLSELFALGERLDVARMGGIHWQLGLELEFA</sequence>
<evidence type="ECO:0000313" key="2">
    <source>
        <dbReference type="Proteomes" id="UP000198145"/>
    </source>
</evidence>
<evidence type="ECO:0000313" key="1">
    <source>
        <dbReference type="EMBL" id="OWP51424.1"/>
    </source>
</evidence>
<comment type="caution">
    <text evidence="1">The sequence shown here is derived from an EMBL/GenBank/DDBJ whole genome shotgun (WGS) entry which is preliminary data.</text>
</comment>
<accession>A0A246FAU6</accession>
<reference evidence="1 2" key="1">
    <citation type="submission" date="2017-06" db="EMBL/GenBank/DDBJ databases">
        <title>Draft genome of Pseudomonas nitroreducens DF05.</title>
        <authorList>
            <person name="Iyer R."/>
        </authorList>
    </citation>
    <scope>NUCLEOTIDE SEQUENCE [LARGE SCALE GENOMIC DNA]</scope>
    <source>
        <strain evidence="1 2">DF05</strain>
    </source>
</reference>
<organism evidence="1 2">
    <name type="scientific">Pseudomonas nitroreducens</name>
    <dbReference type="NCBI Taxonomy" id="46680"/>
    <lineage>
        <taxon>Bacteria</taxon>
        <taxon>Pseudomonadati</taxon>
        <taxon>Pseudomonadota</taxon>
        <taxon>Gammaproteobacteria</taxon>
        <taxon>Pseudomonadales</taxon>
        <taxon>Pseudomonadaceae</taxon>
        <taxon>Pseudomonas</taxon>
    </lineage>
</organism>
<gene>
    <name evidence="1" type="ORF">CEG18_11260</name>
</gene>
<protein>
    <submittedName>
        <fullName evidence="1">Uncharacterized protein</fullName>
    </submittedName>
</protein>
<dbReference type="AlphaFoldDB" id="A0A246FAU6"/>
<dbReference type="RefSeq" id="WP_088417550.1">
    <property type="nucleotide sequence ID" value="NZ_NJBA01000003.1"/>
</dbReference>
<dbReference type="EMBL" id="NJBA01000003">
    <property type="protein sequence ID" value="OWP51424.1"/>
    <property type="molecule type" value="Genomic_DNA"/>
</dbReference>
<dbReference type="Proteomes" id="UP000198145">
    <property type="component" value="Unassembled WGS sequence"/>
</dbReference>
<proteinExistence type="predicted"/>